<comment type="caution">
    <text evidence="1">The sequence shown here is derived from an EMBL/GenBank/DDBJ whole genome shotgun (WGS) entry which is preliminary data.</text>
</comment>
<organism evidence="1 2">
    <name type="scientific">Dendrobium thyrsiflorum</name>
    <name type="common">Pinecone-like raceme dendrobium</name>
    <name type="synonym">Orchid</name>
    <dbReference type="NCBI Taxonomy" id="117978"/>
    <lineage>
        <taxon>Eukaryota</taxon>
        <taxon>Viridiplantae</taxon>
        <taxon>Streptophyta</taxon>
        <taxon>Embryophyta</taxon>
        <taxon>Tracheophyta</taxon>
        <taxon>Spermatophyta</taxon>
        <taxon>Magnoliopsida</taxon>
        <taxon>Liliopsida</taxon>
        <taxon>Asparagales</taxon>
        <taxon>Orchidaceae</taxon>
        <taxon>Epidendroideae</taxon>
        <taxon>Malaxideae</taxon>
        <taxon>Dendrobiinae</taxon>
        <taxon>Dendrobium</taxon>
    </lineage>
</organism>
<dbReference type="EMBL" id="JANQDX010000018">
    <property type="protein sequence ID" value="KAL0907118.1"/>
    <property type="molecule type" value="Genomic_DNA"/>
</dbReference>
<evidence type="ECO:0000313" key="2">
    <source>
        <dbReference type="Proteomes" id="UP001552299"/>
    </source>
</evidence>
<accession>A0ABD0U4F8</accession>
<protein>
    <submittedName>
        <fullName evidence="1">Uncharacterized protein</fullName>
    </submittedName>
</protein>
<proteinExistence type="predicted"/>
<evidence type="ECO:0000313" key="1">
    <source>
        <dbReference type="EMBL" id="KAL0907118.1"/>
    </source>
</evidence>
<keyword evidence="2" id="KW-1185">Reference proteome</keyword>
<reference evidence="1 2" key="1">
    <citation type="journal article" date="2024" name="Plant Biotechnol. J.">
        <title>Dendrobium thyrsiflorum genome and its molecular insights into genes involved in important horticultural traits.</title>
        <authorList>
            <person name="Chen B."/>
            <person name="Wang J.Y."/>
            <person name="Zheng P.J."/>
            <person name="Li K.L."/>
            <person name="Liang Y.M."/>
            <person name="Chen X.F."/>
            <person name="Zhang C."/>
            <person name="Zhao X."/>
            <person name="He X."/>
            <person name="Zhang G.Q."/>
            <person name="Liu Z.J."/>
            <person name="Xu Q."/>
        </authorList>
    </citation>
    <scope>NUCLEOTIDE SEQUENCE [LARGE SCALE GENOMIC DNA]</scope>
    <source>
        <strain evidence="1">GZMU011</strain>
    </source>
</reference>
<dbReference type="AlphaFoldDB" id="A0ABD0U4F8"/>
<dbReference type="Proteomes" id="UP001552299">
    <property type="component" value="Unassembled WGS sequence"/>
</dbReference>
<sequence>MKQRLLYSSKAEAIKLSESPVPVLKPNEARSTVIAEFLNIFQGKKTLWKAELFEQFNGLLPADFIALKDLSALSSTSPINYGPCDLHRLPTTVPSTFIAYRLCSLLPLSPIDYVREALGVCLGAASAAPPTVRHGLSGRLRRLPWPPLLCALRSLPALGGEPSGWGKSALAEQWVVAPPSWWLIFFPAGPPPLRSALLPPSRRSHRGPLDLGFSDLGLFCVPSSTCLEEHWTFAFWATIGRPFLSFGFSSSPPPLFGGSFGSSGFGPPSAYVSCRFLFGSVPSSACLEELWTRVLWATVGLCFVPICFVSSPPPPVWASFGPSCFGPLSACFFFHLWFVSVPSSVCVEMFWSVATSSVSCCGHHFLLASAAFPVGLWLLMRSTGVLIHLLGGPQSYARISAVPPSYARNLSRPPFDIVLPLDHQVTPIHPPDHQVTPGLPPDHRLRPYFCRITKAKSNSSTRCRTKITNSRIRVGMRERRVKTGTFSFPRIMSGTAEAKGKTNSLIRCGTKIVNASGTMRAESG</sequence>
<gene>
    <name evidence="1" type="ORF">M5K25_025661</name>
</gene>
<name>A0ABD0U4F8_DENTH</name>